<keyword evidence="2" id="KW-1185">Reference proteome</keyword>
<evidence type="ECO:0000313" key="2">
    <source>
        <dbReference type="Proteomes" id="UP001374535"/>
    </source>
</evidence>
<dbReference type="Proteomes" id="UP001374535">
    <property type="component" value="Chromosome 3"/>
</dbReference>
<sequence>MNLKLPRAGSAFWFVTITLPAFCILKPLLFSLAKMDCVFVPPSLICDFYIFPRLQCFKYFIGVNWPFWFLYLNAVCLHDLYGIEYKYSMFTIKCNWSFKYH</sequence>
<organism evidence="1 2">
    <name type="scientific">Vigna mungo</name>
    <name type="common">Black gram</name>
    <name type="synonym">Phaseolus mungo</name>
    <dbReference type="NCBI Taxonomy" id="3915"/>
    <lineage>
        <taxon>Eukaryota</taxon>
        <taxon>Viridiplantae</taxon>
        <taxon>Streptophyta</taxon>
        <taxon>Embryophyta</taxon>
        <taxon>Tracheophyta</taxon>
        <taxon>Spermatophyta</taxon>
        <taxon>Magnoliopsida</taxon>
        <taxon>eudicotyledons</taxon>
        <taxon>Gunneridae</taxon>
        <taxon>Pentapetalae</taxon>
        <taxon>rosids</taxon>
        <taxon>fabids</taxon>
        <taxon>Fabales</taxon>
        <taxon>Fabaceae</taxon>
        <taxon>Papilionoideae</taxon>
        <taxon>50 kb inversion clade</taxon>
        <taxon>NPAAA clade</taxon>
        <taxon>indigoferoid/millettioid clade</taxon>
        <taxon>Phaseoleae</taxon>
        <taxon>Vigna</taxon>
    </lineage>
</organism>
<gene>
    <name evidence="1" type="ORF">V8G54_010733</name>
</gene>
<accession>A0AAQ3NZ23</accession>
<reference evidence="1 2" key="1">
    <citation type="journal article" date="2023" name="Life. Sci Alliance">
        <title>Evolutionary insights into 3D genome organization and epigenetic landscape of Vigna mungo.</title>
        <authorList>
            <person name="Junaid A."/>
            <person name="Singh B."/>
            <person name="Bhatia S."/>
        </authorList>
    </citation>
    <scope>NUCLEOTIDE SEQUENCE [LARGE SCALE GENOMIC DNA]</scope>
    <source>
        <strain evidence="1">Urdbean</strain>
    </source>
</reference>
<dbReference type="AlphaFoldDB" id="A0AAQ3NZ23"/>
<name>A0AAQ3NZ23_VIGMU</name>
<protein>
    <submittedName>
        <fullName evidence="1">Uncharacterized protein</fullName>
    </submittedName>
</protein>
<dbReference type="EMBL" id="CP144698">
    <property type="protein sequence ID" value="WVZ17751.1"/>
    <property type="molecule type" value="Genomic_DNA"/>
</dbReference>
<evidence type="ECO:0000313" key="1">
    <source>
        <dbReference type="EMBL" id="WVZ17751.1"/>
    </source>
</evidence>
<proteinExistence type="predicted"/>